<dbReference type="EMBL" id="JAATEP010000105">
    <property type="protein sequence ID" value="NJP98742.1"/>
    <property type="molecule type" value="Genomic_DNA"/>
</dbReference>
<name>A0ABX1BR76_9ACTN</name>
<gene>
    <name evidence="1" type="ORF">HCN51_56580</name>
</gene>
<accession>A0ABX1BR76</accession>
<dbReference type="InterPro" id="IPR036410">
    <property type="entry name" value="HSP_DnaJ_Cys-rich_dom_sf"/>
</dbReference>
<proteinExistence type="predicted"/>
<comment type="caution">
    <text evidence="1">The sequence shown here is derived from an EMBL/GenBank/DDBJ whole genome shotgun (WGS) entry which is preliminary data.</text>
</comment>
<evidence type="ECO:0000313" key="2">
    <source>
        <dbReference type="Proteomes" id="UP000696294"/>
    </source>
</evidence>
<evidence type="ECO:0000313" key="1">
    <source>
        <dbReference type="EMBL" id="NJP98742.1"/>
    </source>
</evidence>
<dbReference type="RefSeq" id="WP_168022038.1">
    <property type="nucleotide sequence ID" value="NZ_JAATEP010000105.1"/>
</dbReference>
<protein>
    <submittedName>
        <fullName evidence="1">Uncharacterized protein</fullName>
    </submittedName>
</protein>
<dbReference type="Proteomes" id="UP000696294">
    <property type="component" value="Unassembled WGS sequence"/>
</dbReference>
<organism evidence="1 2">
    <name type="scientific">Nonomuraea composti</name>
    <dbReference type="NCBI Taxonomy" id="2720023"/>
    <lineage>
        <taxon>Bacteria</taxon>
        <taxon>Bacillati</taxon>
        <taxon>Actinomycetota</taxon>
        <taxon>Actinomycetes</taxon>
        <taxon>Streptosporangiales</taxon>
        <taxon>Streptosporangiaceae</taxon>
        <taxon>Nonomuraea</taxon>
    </lineage>
</organism>
<dbReference type="SUPFAM" id="SSF57938">
    <property type="entry name" value="DnaJ/Hsp40 cysteine-rich domain"/>
    <property type="match status" value="1"/>
</dbReference>
<sequence>MTEANGHPAPLWAYRCCTCNGSGVDDDNQTCRDCTGTGIDNHTDD</sequence>
<keyword evidence="2" id="KW-1185">Reference proteome</keyword>
<reference evidence="1 2" key="1">
    <citation type="submission" date="2020-03" db="EMBL/GenBank/DDBJ databases">
        <title>WGS of actinomycetes isolated from Thailand.</title>
        <authorList>
            <person name="Thawai C."/>
        </authorList>
    </citation>
    <scope>NUCLEOTIDE SEQUENCE [LARGE SCALE GENOMIC DNA]</scope>
    <source>
        <strain evidence="1 2">FMUSA5-5</strain>
    </source>
</reference>